<sequence>MRLRTYATWLALCAMCFGAIAPTVSKWLASGAGRTLWVELCSETSATHAIAISIAAEEPSSHPVAGDEHCPYCALVHHLPFIPPTAAVFIAALPAMASVYTDAGIELPQTHQPRRAHAPRAPPFIS</sequence>
<dbReference type="STRING" id="463014.BAU07_03595"/>
<evidence type="ECO:0000313" key="2">
    <source>
        <dbReference type="EMBL" id="ANN76320.1"/>
    </source>
</evidence>
<dbReference type="Proteomes" id="UP000091926">
    <property type="component" value="Chromosome"/>
</dbReference>
<dbReference type="InterPro" id="IPR021333">
    <property type="entry name" value="DUF2946"/>
</dbReference>
<dbReference type="EMBL" id="CP016172">
    <property type="protein sequence ID" value="ANN76320.1"/>
    <property type="molecule type" value="Genomic_DNA"/>
</dbReference>
<feature type="signal peptide" evidence="1">
    <location>
        <begin position="1"/>
        <end position="21"/>
    </location>
</feature>
<protein>
    <recommendedName>
        <fullName evidence="4">DUF2946 domain-containing protein</fullName>
    </recommendedName>
</protein>
<evidence type="ECO:0008006" key="4">
    <source>
        <dbReference type="Google" id="ProtNLM"/>
    </source>
</evidence>
<evidence type="ECO:0000313" key="3">
    <source>
        <dbReference type="Proteomes" id="UP000091926"/>
    </source>
</evidence>
<dbReference type="Pfam" id="PF11162">
    <property type="entry name" value="DUF2946"/>
    <property type="match status" value="1"/>
</dbReference>
<gene>
    <name evidence="2" type="ORF">BAU07_03595</name>
</gene>
<feature type="chain" id="PRO_5008258696" description="DUF2946 domain-containing protein" evidence="1">
    <location>
        <begin position="22"/>
        <end position="126"/>
    </location>
</feature>
<accession>A0A193G913</accession>
<evidence type="ECO:0000256" key="1">
    <source>
        <dbReference type="SAM" id="SignalP"/>
    </source>
</evidence>
<proteinExistence type="predicted"/>
<name>A0A193G913_9BORD</name>
<dbReference type="KEGG" id="bfz:BAU07_03595"/>
<dbReference type="AlphaFoldDB" id="A0A193G913"/>
<dbReference type="RefSeq" id="WP_066654211.1">
    <property type="nucleotide sequence ID" value="NZ_CBCSCL010000029.1"/>
</dbReference>
<reference evidence="2 3" key="1">
    <citation type="submission" date="2016-06" db="EMBL/GenBank/DDBJ databases">
        <title>Complete genome sequences of Bordetella bronchialis and Bordetella flabilis.</title>
        <authorList>
            <person name="LiPuma J.J."/>
            <person name="Spilker T."/>
        </authorList>
    </citation>
    <scope>NUCLEOTIDE SEQUENCE [LARGE SCALE GENOMIC DNA]</scope>
    <source>
        <strain evidence="2 3">AU10664</strain>
    </source>
</reference>
<organism evidence="2 3">
    <name type="scientific">Bordetella flabilis</name>
    <dbReference type="NCBI Taxonomy" id="463014"/>
    <lineage>
        <taxon>Bacteria</taxon>
        <taxon>Pseudomonadati</taxon>
        <taxon>Pseudomonadota</taxon>
        <taxon>Betaproteobacteria</taxon>
        <taxon>Burkholderiales</taxon>
        <taxon>Alcaligenaceae</taxon>
        <taxon>Bordetella</taxon>
    </lineage>
</organism>
<keyword evidence="1" id="KW-0732">Signal</keyword>
<keyword evidence="3" id="KW-1185">Reference proteome</keyword>